<keyword evidence="1" id="KW-0472">Membrane</keyword>
<feature type="transmembrane region" description="Helical" evidence="1">
    <location>
        <begin position="6"/>
        <end position="22"/>
    </location>
</feature>
<feature type="transmembrane region" description="Helical" evidence="1">
    <location>
        <begin position="42"/>
        <end position="58"/>
    </location>
</feature>
<evidence type="ECO:0000313" key="3">
    <source>
        <dbReference type="Proteomes" id="UP000563151"/>
    </source>
</evidence>
<organism evidence="2 3">
    <name type="scientific">Clostridium tetanomorphum</name>
    <dbReference type="NCBI Taxonomy" id="1553"/>
    <lineage>
        <taxon>Bacteria</taxon>
        <taxon>Bacillati</taxon>
        <taxon>Bacillota</taxon>
        <taxon>Clostridia</taxon>
        <taxon>Eubacteriales</taxon>
        <taxon>Clostridiaceae</taxon>
        <taxon>Clostridium</taxon>
    </lineage>
</organism>
<keyword evidence="1" id="KW-1133">Transmembrane helix</keyword>
<keyword evidence="1" id="KW-0812">Transmembrane</keyword>
<accession>A0A923J278</accession>
<evidence type="ECO:0000256" key="1">
    <source>
        <dbReference type="SAM" id="Phobius"/>
    </source>
</evidence>
<comment type="caution">
    <text evidence="2">The sequence shown here is derived from an EMBL/GenBank/DDBJ whole genome shotgun (WGS) entry which is preliminary data.</text>
</comment>
<feature type="transmembrane region" description="Helical" evidence="1">
    <location>
        <begin position="64"/>
        <end position="81"/>
    </location>
</feature>
<protein>
    <submittedName>
        <fullName evidence="2">Uncharacterized protein</fullName>
    </submittedName>
</protein>
<dbReference type="EMBL" id="JAAZWO010000011">
    <property type="protein sequence ID" value="MBC2398183.1"/>
    <property type="molecule type" value="Genomic_DNA"/>
</dbReference>
<proteinExistence type="predicted"/>
<evidence type="ECO:0000313" key="2">
    <source>
        <dbReference type="EMBL" id="MBC2398183.1"/>
    </source>
</evidence>
<dbReference type="AlphaFoldDB" id="A0A923J278"/>
<dbReference type="Proteomes" id="UP000563151">
    <property type="component" value="Unassembled WGS sequence"/>
</dbReference>
<gene>
    <name evidence="2" type="ORF">HGG79_10400</name>
</gene>
<keyword evidence="3" id="KW-1185">Reference proteome</keyword>
<reference evidence="2 3" key="1">
    <citation type="submission" date="2020-04" db="EMBL/GenBank/DDBJ databases">
        <title>Genomic insights into acetone-butanol-ethanol (ABE) fermentation by sequencing solventogenic clostridia strains.</title>
        <authorList>
            <person name="Brown S."/>
        </authorList>
    </citation>
    <scope>NUCLEOTIDE SEQUENCE [LARGE SCALE GENOMIC DNA]</scope>
    <source>
        <strain evidence="2 3">DJ011</strain>
    </source>
</reference>
<name>A0A923J278_CLOTT</name>
<dbReference type="RefSeq" id="WP_035145594.1">
    <property type="nucleotide sequence ID" value="NZ_JAAZWO010000011.1"/>
</dbReference>
<sequence>MFEFLMFLFSSLLIMIFLECNIKDKYFNSYIRKHYFRILKNIFNILVIIFIFIHRTYILPLHEIGNLLIISCIMAVIFNIIQMNRHIQFLKKEKAL</sequence>